<dbReference type="InterPro" id="IPR001296">
    <property type="entry name" value="Glyco_trans_1"/>
</dbReference>
<dbReference type="SUPFAM" id="SSF53756">
    <property type="entry name" value="UDP-Glycosyltransferase/glycogen phosphorylase"/>
    <property type="match status" value="1"/>
</dbReference>
<evidence type="ECO:0000259" key="2">
    <source>
        <dbReference type="Pfam" id="PF00534"/>
    </source>
</evidence>
<dbReference type="GO" id="GO:0016757">
    <property type="term" value="F:glycosyltransferase activity"/>
    <property type="evidence" value="ECO:0007669"/>
    <property type="project" value="InterPro"/>
</dbReference>
<gene>
    <name evidence="4" type="ORF">A2896_00400</name>
</gene>
<feature type="domain" description="Glycosyltransferase subfamily 4-like N-terminal" evidence="3">
    <location>
        <begin position="14"/>
        <end position="172"/>
    </location>
</feature>
<dbReference type="Proteomes" id="UP000178647">
    <property type="component" value="Unassembled WGS sequence"/>
</dbReference>
<dbReference type="Pfam" id="PF13439">
    <property type="entry name" value="Glyco_transf_4"/>
    <property type="match status" value="1"/>
</dbReference>
<feature type="domain" description="Glycosyl transferase family 1" evidence="2">
    <location>
        <begin position="179"/>
        <end position="346"/>
    </location>
</feature>
<reference evidence="4 5" key="1">
    <citation type="journal article" date="2016" name="Nat. Commun.">
        <title>Thousands of microbial genomes shed light on interconnected biogeochemical processes in an aquifer system.</title>
        <authorList>
            <person name="Anantharaman K."/>
            <person name="Brown C.T."/>
            <person name="Hug L.A."/>
            <person name="Sharon I."/>
            <person name="Castelle C.J."/>
            <person name="Probst A.J."/>
            <person name="Thomas B.C."/>
            <person name="Singh A."/>
            <person name="Wilkins M.J."/>
            <person name="Karaoz U."/>
            <person name="Brodie E.L."/>
            <person name="Williams K.H."/>
            <person name="Hubbard S.S."/>
            <person name="Banfield J.F."/>
        </authorList>
    </citation>
    <scope>NUCLEOTIDE SEQUENCE [LARGE SCALE GENOMIC DNA]</scope>
</reference>
<organism evidence="4 5">
    <name type="scientific">Candidatus Nealsonbacteria bacterium RIFCSPLOWO2_01_FULL_43_32</name>
    <dbReference type="NCBI Taxonomy" id="1801672"/>
    <lineage>
        <taxon>Bacteria</taxon>
        <taxon>Candidatus Nealsoniibacteriota</taxon>
    </lineage>
</organism>
<proteinExistence type="predicted"/>
<dbReference type="Gene3D" id="3.40.50.2000">
    <property type="entry name" value="Glycogen Phosphorylase B"/>
    <property type="match status" value="2"/>
</dbReference>
<evidence type="ECO:0000259" key="3">
    <source>
        <dbReference type="Pfam" id="PF13439"/>
    </source>
</evidence>
<dbReference type="CDD" id="cd03801">
    <property type="entry name" value="GT4_PimA-like"/>
    <property type="match status" value="1"/>
</dbReference>
<keyword evidence="1" id="KW-0472">Membrane</keyword>
<keyword evidence="1" id="KW-1133">Transmembrane helix</keyword>
<sequence>MKVLMPALHYYPVVGGIETWTRNIAERVSKNAEVFVITGRVKNQLQKEQFGKLQIIRTSLFSLKNLSHSPLIYTLSLLPFIFFRSLVLIKKEKINVLHCQGFLSSVLGFYLSEITGVPYITTVQRMESKRNPLKKIIYRQAAVCIGASRAIGEYFKEIGCKNVEVIPNGIDLKMFDNLDRQKSRQELGLKDEFVIMTVARLEKVKGIDYLIEAMAKGKLPEINCRLLVIGDGGERKNLESLTEKLNLKERVRFFGEIPNEKVPEYLAAADCFILPSLREGFGIAILEAQASGIPVIGTKVGGILDLIEDGKTGLLVVPKNNEAIAQAILEICSNPVLAQNLTQNAKINLGQYNWQNIASGVLKIYSMFSA</sequence>
<comment type="caution">
    <text evidence="4">The sequence shown here is derived from an EMBL/GenBank/DDBJ whole genome shotgun (WGS) entry which is preliminary data.</text>
</comment>
<evidence type="ECO:0000313" key="5">
    <source>
        <dbReference type="Proteomes" id="UP000178647"/>
    </source>
</evidence>
<dbReference type="PANTHER" id="PTHR45947:SF3">
    <property type="entry name" value="SULFOQUINOVOSYL TRANSFERASE SQD2"/>
    <property type="match status" value="1"/>
</dbReference>
<dbReference type="EMBL" id="MHMH01000016">
    <property type="protein sequence ID" value="OGZ24191.1"/>
    <property type="molecule type" value="Genomic_DNA"/>
</dbReference>
<feature type="transmembrane region" description="Helical" evidence="1">
    <location>
        <begin position="101"/>
        <end position="120"/>
    </location>
</feature>
<evidence type="ECO:0000313" key="4">
    <source>
        <dbReference type="EMBL" id="OGZ24191.1"/>
    </source>
</evidence>
<protein>
    <recommendedName>
        <fullName evidence="6">Glycosyl transferase family 1 domain-containing protein</fullName>
    </recommendedName>
</protein>
<dbReference type="PANTHER" id="PTHR45947">
    <property type="entry name" value="SULFOQUINOVOSYL TRANSFERASE SQD2"/>
    <property type="match status" value="1"/>
</dbReference>
<dbReference type="STRING" id="1801672.A2896_00400"/>
<evidence type="ECO:0008006" key="6">
    <source>
        <dbReference type="Google" id="ProtNLM"/>
    </source>
</evidence>
<dbReference type="InterPro" id="IPR050194">
    <property type="entry name" value="Glycosyltransferase_grp1"/>
</dbReference>
<dbReference type="InterPro" id="IPR028098">
    <property type="entry name" value="Glyco_trans_4-like_N"/>
</dbReference>
<dbReference type="Pfam" id="PF00534">
    <property type="entry name" value="Glycos_transf_1"/>
    <property type="match status" value="1"/>
</dbReference>
<name>A0A1G2EFT6_9BACT</name>
<feature type="transmembrane region" description="Helical" evidence="1">
    <location>
        <begin position="71"/>
        <end position="89"/>
    </location>
</feature>
<keyword evidence="1" id="KW-0812">Transmembrane</keyword>
<accession>A0A1G2EFT6</accession>
<dbReference type="AlphaFoldDB" id="A0A1G2EFT6"/>
<evidence type="ECO:0000256" key="1">
    <source>
        <dbReference type="SAM" id="Phobius"/>
    </source>
</evidence>